<organism evidence="1 2">
    <name type="scientific">Datura stramonium</name>
    <name type="common">Jimsonweed</name>
    <name type="synonym">Common thornapple</name>
    <dbReference type="NCBI Taxonomy" id="4076"/>
    <lineage>
        <taxon>Eukaryota</taxon>
        <taxon>Viridiplantae</taxon>
        <taxon>Streptophyta</taxon>
        <taxon>Embryophyta</taxon>
        <taxon>Tracheophyta</taxon>
        <taxon>Spermatophyta</taxon>
        <taxon>Magnoliopsida</taxon>
        <taxon>eudicotyledons</taxon>
        <taxon>Gunneridae</taxon>
        <taxon>Pentapetalae</taxon>
        <taxon>asterids</taxon>
        <taxon>lamiids</taxon>
        <taxon>Solanales</taxon>
        <taxon>Solanaceae</taxon>
        <taxon>Solanoideae</taxon>
        <taxon>Datureae</taxon>
        <taxon>Datura</taxon>
    </lineage>
</organism>
<dbReference type="EMBL" id="JACEIK010001405">
    <property type="protein sequence ID" value="MCD7469111.1"/>
    <property type="molecule type" value="Genomic_DNA"/>
</dbReference>
<keyword evidence="2" id="KW-1185">Reference proteome</keyword>
<proteinExistence type="predicted"/>
<gene>
    <name evidence="1" type="ORF">HAX54_007909</name>
</gene>
<name>A0ABS8TE71_DATST</name>
<evidence type="ECO:0000313" key="1">
    <source>
        <dbReference type="EMBL" id="MCD7469111.1"/>
    </source>
</evidence>
<comment type="caution">
    <text evidence="1">The sequence shown here is derived from an EMBL/GenBank/DDBJ whole genome shotgun (WGS) entry which is preliminary data.</text>
</comment>
<dbReference type="Proteomes" id="UP000823775">
    <property type="component" value="Unassembled WGS sequence"/>
</dbReference>
<reference evidence="1 2" key="1">
    <citation type="journal article" date="2021" name="BMC Genomics">
        <title>Datura genome reveals duplications of psychoactive alkaloid biosynthetic genes and high mutation rate following tissue culture.</title>
        <authorList>
            <person name="Rajewski A."/>
            <person name="Carter-House D."/>
            <person name="Stajich J."/>
            <person name="Litt A."/>
        </authorList>
    </citation>
    <scope>NUCLEOTIDE SEQUENCE [LARGE SCALE GENOMIC DNA]</scope>
    <source>
        <strain evidence="1">AR-01</strain>
    </source>
</reference>
<protein>
    <submittedName>
        <fullName evidence="1">Uncharacterized protein</fullName>
    </submittedName>
</protein>
<evidence type="ECO:0000313" key="2">
    <source>
        <dbReference type="Proteomes" id="UP000823775"/>
    </source>
</evidence>
<accession>A0ABS8TE71</accession>
<sequence>MVKGLKVSKLRDSIFLLRFIAKMETTRVIEGQSWMNEEFYEIGEMGLKVSKLRDSIFLLRFIAKMETTRVIEGQSWMNEEFYEIGEMVGGLCGGFVDLRCSMSDMSRDKGKQVFKSGFATKRFCTTAGQNTSSSDFDLGRVAWGAVRKVLRSSQNVLLMPEKVPQQVGVAGSSLKFIKVW</sequence>